<keyword evidence="9" id="KW-0378">Hydrolase</keyword>
<feature type="compositionally biased region" description="Pro residues" evidence="7">
    <location>
        <begin position="969"/>
        <end position="978"/>
    </location>
</feature>
<dbReference type="GO" id="GO:0016787">
    <property type="term" value="F:hydrolase activity"/>
    <property type="evidence" value="ECO:0007669"/>
    <property type="project" value="UniProtKB-KW"/>
</dbReference>
<feature type="compositionally biased region" description="Basic and acidic residues" evidence="7">
    <location>
        <begin position="525"/>
        <end position="553"/>
    </location>
</feature>
<dbReference type="SUPFAM" id="SSF88723">
    <property type="entry name" value="PIN domain-like"/>
    <property type="match status" value="1"/>
</dbReference>
<feature type="compositionally biased region" description="Polar residues" evidence="7">
    <location>
        <begin position="342"/>
        <end position="352"/>
    </location>
</feature>
<evidence type="ECO:0000313" key="9">
    <source>
        <dbReference type="EMBL" id="CAG2251100.1"/>
    </source>
</evidence>
<protein>
    <submittedName>
        <fullName evidence="9">SMG6</fullName>
        <ecNumber evidence="9">3.1.-.-</ecNumber>
    </submittedName>
</protein>
<feature type="compositionally biased region" description="Basic and acidic residues" evidence="7">
    <location>
        <begin position="196"/>
        <end position="223"/>
    </location>
</feature>
<proteinExistence type="predicted"/>
<evidence type="ECO:0000256" key="1">
    <source>
        <dbReference type="ARBA" id="ARBA00004123"/>
    </source>
</evidence>
<organism evidence="9 10">
    <name type="scientific">Mytilus edulis</name>
    <name type="common">Blue mussel</name>
    <dbReference type="NCBI Taxonomy" id="6550"/>
    <lineage>
        <taxon>Eukaryota</taxon>
        <taxon>Metazoa</taxon>
        <taxon>Spiralia</taxon>
        <taxon>Lophotrochozoa</taxon>
        <taxon>Mollusca</taxon>
        <taxon>Bivalvia</taxon>
        <taxon>Autobranchia</taxon>
        <taxon>Pteriomorphia</taxon>
        <taxon>Mytilida</taxon>
        <taxon>Mytiloidea</taxon>
        <taxon>Mytilidae</taxon>
        <taxon>Mytilinae</taxon>
        <taxon>Mytilus</taxon>
    </lineage>
</organism>
<name>A0A8S3VAA1_MYTED</name>
<comment type="subcellular location">
    <subcellularLocation>
        <location evidence="2">Cytoplasm</location>
    </subcellularLocation>
    <subcellularLocation>
        <location evidence="1">Nucleus</location>
    </subcellularLocation>
</comment>
<comment type="caution">
    <text evidence="9">The sequence shown here is derived from an EMBL/GenBank/DDBJ whole genome shotgun (WGS) entry which is preliminary data.</text>
</comment>
<dbReference type="GO" id="GO:0005737">
    <property type="term" value="C:cytoplasm"/>
    <property type="evidence" value="ECO:0007669"/>
    <property type="project" value="UniProtKB-SubCell"/>
</dbReference>
<feature type="compositionally biased region" description="Basic and acidic residues" evidence="7">
    <location>
        <begin position="718"/>
        <end position="836"/>
    </location>
</feature>
<evidence type="ECO:0000256" key="7">
    <source>
        <dbReference type="SAM" id="MobiDB-lite"/>
    </source>
</evidence>
<feature type="compositionally biased region" description="Low complexity" evidence="7">
    <location>
        <begin position="577"/>
        <end position="587"/>
    </location>
</feature>
<dbReference type="Pfam" id="PF10373">
    <property type="entry name" value="EST1_DNA_bind"/>
    <property type="match status" value="1"/>
</dbReference>
<feature type="compositionally biased region" description="Basic and acidic residues" evidence="7">
    <location>
        <begin position="566"/>
        <end position="576"/>
    </location>
</feature>
<dbReference type="FunFam" id="3.40.50.1010:FF:000014">
    <property type="entry name" value="telomerase-binding protein EST1A isoform X1"/>
    <property type="match status" value="1"/>
</dbReference>
<keyword evidence="3" id="KW-0963">Cytoplasm</keyword>
<feature type="domain" description="PIN" evidence="8">
    <location>
        <begin position="1608"/>
        <end position="1761"/>
    </location>
</feature>
<dbReference type="Gene3D" id="3.40.50.1010">
    <property type="entry name" value="5'-nuclease"/>
    <property type="match status" value="1"/>
</dbReference>
<feature type="compositionally biased region" description="Basic and acidic residues" evidence="7">
    <location>
        <begin position="51"/>
        <end position="66"/>
    </location>
</feature>
<feature type="compositionally biased region" description="Basic residues" evidence="7">
    <location>
        <begin position="653"/>
        <end position="662"/>
    </location>
</feature>
<feature type="compositionally biased region" description="Basic and acidic residues" evidence="7">
    <location>
        <begin position="633"/>
        <end position="647"/>
    </location>
</feature>
<feature type="compositionally biased region" description="Basic and acidic residues" evidence="7">
    <location>
        <begin position="125"/>
        <end position="148"/>
    </location>
</feature>
<dbReference type="InterPro" id="IPR011990">
    <property type="entry name" value="TPR-like_helical_dom_sf"/>
</dbReference>
<dbReference type="OrthoDB" id="2017974at2759"/>
<feature type="compositionally biased region" description="Polar residues" evidence="7">
    <location>
        <begin position="224"/>
        <end position="234"/>
    </location>
</feature>
<evidence type="ECO:0000256" key="2">
    <source>
        <dbReference type="ARBA" id="ARBA00004496"/>
    </source>
</evidence>
<dbReference type="PANTHER" id="PTHR15696">
    <property type="entry name" value="SMG-7 SUPPRESSOR WITH MORPHOLOGICAL EFFECT ON GENITALIA PROTEIN 7"/>
    <property type="match status" value="1"/>
</dbReference>
<feature type="compositionally biased region" description="Basic and acidic residues" evidence="7">
    <location>
        <begin position="845"/>
        <end position="854"/>
    </location>
</feature>
<dbReference type="EMBL" id="CAJPWZ010003075">
    <property type="protein sequence ID" value="CAG2251100.1"/>
    <property type="molecule type" value="Genomic_DNA"/>
</dbReference>
<dbReference type="Pfam" id="PF10374">
    <property type="entry name" value="EST1"/>
    <property type="match status" value="1"/>
</dbReference>
<dbReference type="Pfam" id="PF13638">
    <property type="entry name" value="PIN_4"/>
    <property type="match status" value="1"/>
</dbReference>
<dbReference type="GO" id="GO:0000184">
    <property type="term" value="P:nuclear-transcribed mRNA catabolic process, nonsense-mediated decay"/>
    <property type="evidence" value="ECO:0007669"/>
    <property type="project" value="UniProtKB-KW"/>
</dbReference>
<evidence type="ECO:0000256" key="4">
    <source>
        <dbReference type="ARBA" id="ARBA00023161"/>
    </source>
</evidence>
<dbReference type="GO" id="GO:0005697">
    <property type="term" value="C:telomerase holoenzyme complex"/>
    <property type="evidence" value="ECO:0007669"/>
    <property type="project" value="TreeGrafter"/>
</dbReference>
<dbReference type="Gene3D" id="1.25.40.10">
    <property type="entry name" value="Tetratricopeptide repeat domain"/>
    <property type="match status" value="1"/>
</dbReference>
<gene>
    <name evidence="9" type="ORF">MEDL_62773</name>
</gene>
<evidence type="ECO:0000256" key="5">
    <source>
        <dbReference type="ARBA" id="ARBA00023242"/>
    </source>
</evidence>
<feature type="region of interest" description="Disordered" evidence="7">
    <location>
        <begin position="1650"/>
        <end position="1669"/>
    </location>
</feature>
<dbReference type="InterPro" id="IPR018834">
    <property type="entry name" value="DNA/RNA-bd_Est1-type"/>
</dbReference>
<feature type="compositionally biased region" description="Basic and acidic residues" evidence="7">
    <location>
        <begin position="879"/>
        <end position="912"/>
    </location>
</feature>
<dbReference type="Proteomes" id="UP000683360">
    <property type="component" value="Unassembled WGS sequence"/>
</dbReference>
<feature type="compositionally biased region" description="Polar residues" evidence="7">
    <location>
        <begin position="855"/>
        <end position="867"/>
    </location>
</feature>
<dbReference type="GO" id="GO:0042162">
    <property type="term" value="F:telomeric DNA binding"/>
    <property type="evidence" value="ECO:0007669"/>
    <property type="project" value="TreeGrafter"/>
</dbReference>
<feature type="compositionally biased region" description="Polar residues" evidence="7">
    <location>
        <begin position="1654"/>
        <end position="1663"/>
    </location>
</feature>
<feature type="coiled-coil region" evidence="6">
    <location>
        <begin position="1568"/>
        <end position="1595"/>
    </location>
</feature>
<keyword evidence="6" id="KW-0175">Coiled coil</keyword>
<dbReference type="SMART" id="SM00670">
    <property type="entry name" value="PINc"/>
    <property type="match status" value="1"/>
</dbReference>
<feature type="compositionally biased region" description="Polar residues" evidence="7">
    <location>
        <begin position="243"/>
        <end position="264"/>
    </location>
</feature>
<dbReference type="InterPro" id="IPR019458">
    <property type="entry name" value="Est1-like_N"/>
</dbReference>
<keyword evidence="5" id="KW-0539">Nucleus</keyword>
<feature type="compositionally biased region" description="Polar residues" evidence="7">
    <location>
        <begin position="933"/>
        <end position="958"/>
    </location>
</feature>
<dbReference type="InterPro" id="IPR045153">
    <property type="entry name" value="Est1/Ebs1-like"/>
</dbReference>
<feature type="region of interest" description="Disordered" evidence="7">
    <location>
        <begin position="51"/>
        <end position="393"/>
    </location>
</feature>
<keyword evidence="10" id="KW-1185">Reference proteome</keyword>
<dbReference type="CDD" id="cd09885">
    <property type="entry name" value="PIN_Smg6-like"/>
    <property type="match status" value="1"/>
</dbReference>
<evidence type="ECO:0000313" key="10">
    <source>
        <dbReference type="Proteomes" id="UP000683360"/>
    </source>
</evidence>
<dbReference type="GO" id="GO:0070034">
    <property type="term" value="F:telomerase RNA binding"/>
    <property type="evidence" value="ECO:0007669"/>
    <property type="project" value="TreeGrafter"/>
</dbReference>
<evidence type="ECO:0000259" key="8">
    <source>
        <dbReference type="SMART" id="SM00670"/>
    </source>
</evidence>
<evidence type="ECO:0000256" key="3">
    <source>
        <dbReference type="ARBA" id="ARBA00022490"/>
    </source>
</evidence>
<accession>A0A8S3VAA1</accession>
<dbReference type="PANTHER" id="PTHR15696:SF0">
    <property type="entry name" value="TELOMERASE-BINDING PROTEIN EST1A"/>
    <property type="match status" value="1"/>
</dbReference>
<feature type="compositionally biased region" description="Basic and acidic residues" evidence="7">
    <location>
        <begin position="686"/>
        <end position="705"/>
    </location>
</feature>
<feature type="compositionally biased region" description="Basic and acidic residues" evidence="7">
    <location>
        <begin position="266"/>
        <end position="289"/>
    </location>
</feature>
<dbReference type="EC" id="3.1.-.-" evidence="9"/>
<evidence type="ECO:0000256" key="6">
    <source>
        <dbReference type="SAM" id="Coils"/>
    </source>
</evidence>
<feature type="compositionally biased region" description="Basic and acidic residues" evidence="7">
    <location>
        <begin position="475"/>
        <end position="486"/>
    </location>
</feature>
<feature type="compositionally biased region" description="Basic residues" evidence="7">
    <location>
        <begin position="708"/>
        <end position="717"/>
    </location>
</feature>
<dbReference type="SUPFAM" id="SSF48452">
    <property type="entry name" value="TPR-like"/>
    <property type="match status" value="1"/>
</dbReference>
<sequence length="1783" mass="205313">MFNIICTPYDQVISVDELFCVGDSIWRQLKMAAKLKTVKITYGELENIVERKSENKPNSHQKDKINEKKRKTKRPEIGIYRPPSLLKQKNPVEDVDSGQQQLNEQGEIWEEEEHSTSSATNSKENSIEREINDGIKDLNVNEKHDLSKSRRKRPEIQRYVPKGKILEMQQNKNEDTESSGEVGDVTPLFIDEGSDTNDKKIDLKLDDIKNIKVTVSKDGESKQVSRSRSNTAEAQSVEDMPSASRSKSETQSTEKYQRQPSQRGQGDYRDYKGSKSDTRNRYSNVKKEGFSASPKPQRTDRRQGKFQPARNDNQRVPDEDLSDDGNVIQTMVFERKDDNQSDSKLTVENLSQKPPRGSGKQGSKRYSTNMRRPRAGSFSSDVSTASDLSIDEETTERILSWDREVEMEMAKQVHNETQKLKEYLEKQEGSVEWGKEDKHMNWSEMVADMPIDDIQDIPPDWEHIKPAGSVELLDKISSSKENEDIGQRNYQNAGTFPRRNKRNSGDRYKGSSIEGRNENWNAGSWDRRWNHDNKNKQDNDDYYRGYDRRERRLSNGSTGHRRRRQSRESNGRRSRDSSVSSVQSVRSNHGDEDMYGSYRRHKRQNSNSSLRGGSSRERLNEPESLNIKVTIGSDRRQVVVPEGDGKQQGKNVGRGRGRGRRQHGLDMSQGQRVGSRGPSEEPESIDMQRKDQPNRGGHNKEESSRGRNVGRGRGGRSRSKESVDWNRDRQGNKEPSDWNRDRQGNKEHGDWNRDRRGSKEHGDWNRDRHGNKEHGDWNRDRHGNKEHGDLNRDRHGNREHGDWGRDRYHGDRRNDYHSNRESNSRRGDFHGNRDFGSRQGGRSRNNSEREKDNKSPQVEKTSPQTHSGGLIKLPSNVHTTEEHKREEQSSHVEKEKETSQKSHNRDSVRDQRPSAGQKQLFDPKNPNKPIVIQESSNLKFQDTDSSNLKFQETGSPNLKFQEPAGMESPSPPAYPQNPPFQGYGPQYYGPQFPDQGMYGPPGPPMPPQMMPPHGYFYGYPPPQYYEMIRGKQREIMFDKMLNECLGLDNQLGNLVARRLNGESLSLLANQRQELTKRYEHLILIDIDQSTKHNVDQLLWKAVFYQVIEVFRKHMNEEDDSKTRLSQILDEGTAFYEGLIQKLQKNYRFKLDDFLDTHNLPPENIHRFVKLALLSSQRNMICLGDIARYREQMNDSGKVNYGRARNWYHESPVVGTKNGRPYTINWPYWPCILIEIWIGTDGTSSEAHKQDGDGEDLEKMDAVELNKRFVLSFLNIHGKLFTKIGRESFPECCAQMLKEFRALLKYNAIGPSRLLQLMAINMFAIDNTALKDTSLASGFRSELQEQAVELGLYMFGILVERCSEQFRIHLKSSDYPTKLCNAELEELIPGVKIWTDWMICNSQYWNPPPATLDPSLGVQIDVWSATAGLCNILKDIDINHVKLYTERKEGCEPVLLMEDSMLSGFVPLLSAPIEISFVHKLVDKEIAQDCLRIQKLQLFGDYLCGIEPPMLAYNVETKQYYSIALSVEETEEQKKPSLSAEEWSDDGDVIIESEEEIIHGGDDDHVKHLKKKKLQLKQIKQDQEKHKENIQKIIDKNRHHCIEVEIHPIFLVPDTNCFIDHLPGLKKLILSKKFTITVPLVVINELDGLAKGSKDGQNSTQQHANRVRKTSEESVQFLEAEFEKKNSHLKTQTSKGNILETIAFRSEESENGTVRNNDDIILSSCLHYCKDKAREFMPKEKDGPVRLYRDVVLLTDDRNLRLKAHTHNVPVKDVPSFLHWSKVT</sequence>
<dbReference type="InterPro" id="IPR002716">
    <property type="entry name" value="PIN_dom"/>
</dbReference>
<feature type="compositionally biased region" description="Polar residues" evidence="7">
    <location>
        <begin position="377"/>
        <end position="387"/>
    </location>
</feature>
<reference evidence="9" key="1">
    <citation type="submission" date="2021-03" db="EMBL/GenBank/DDBJ databases">
        <authorList>
            <person name="Bekaert M."/>
        </authorList>
    </citation>
    <scope>NUCLEOTIDE SEQUENCE</scope>
</reference>
<dbReference type="InterPro" id="IPR029060">
    <property type="entry name" value="PIN-like_dom_sf"/>
</dbReference>
<keyword evidence="4" id="KW-0866">Nonsense-mediated mRNA decay</keyword>
<feature type="region of interest" description="Disordered" evidence="7">
    <location>
        <begin position="475"/>
        <end position="983"/>
    </location>
</feature>